<evidence type="ECO:0000256" key="6">
    <source>
        <dbReference type="ARBA" id="ARBA00022777"/>
    </source>
</evidence>
<dbReference type="SUPFAM" id="SSF56112">
    <property type="entry name" value="Protein kinase-like (PK-like)"/>
    <property type="match status" value="1"/>
</dbReference>
<keyword evidence="3" id="KW-0597">Phosphoprotein</keyword>
<dbReference type="GO" id="GO:0005737">
    <property type="term" value="C:cytoplasm"/>
    <property type="evidence" value="ECO:0007669"/>
    <property type="project" value="TreeGrafter"/>
</dbReference>
<evidence type="ECO:0000259" key="12">
    <source>
        <dbReference type="PROSITE" id="PS51285"/>
    </source>
</evidence>
<proteinExistence type="inferred from homology"/>
<dbReference type="EC" id="2.7.11.1" evidence="1"/>
<dbReference type="PROSITE" id="PS00108">
    <property type="entry name" value="PROTEIN_KINASE_ST"/>
    <property type="match status" value="1"/>
</dbReference>
<dbReference type="InterPro" id="IPR000719">
    <property type="entry name" value="Prot_kinase_dom"/>
</dbReference>
<dbReference type="AlphaFoldDB" id="Q6E6E4"/>
<dbReference type="PANTHER" id="PTHR22988">
    <property type="entry name" value="MYOTONIC DYSTROPHY S/T KINASE-RELATED"/>
    <property type="match status" value="1"/>
</dbReference>
<dbReference type="SMART" id="SM00220">
    <property type="entry name" value="S_TKc"/>
    <property type="match status" value="1"/>
</dbReference>
<protein>
    <recommendedName>
        <fullName evidence="1">non-specific serine/threonine protein kinase</fullName>
        <ecNumber evidence="1">2.7.11.1</ecNumber>
    </recommendedName>
</protein>
<evidence type="ECO:0000259" key="11">
    <source>
        <dbReference type="PROSITE" id="PS50011"/>
    </source>
</evidence>
<dbReference type="InterPro" id="IPR050839">
    <property type="entry name" value="Rho-assoc_Ser/Thr_Kinase"/>
</dbReference>
<dbReference type="GO" id="GO:0031032">
    <property type="term" value="P:actomyosin structure organization"/>
    <property type="evidence" value="ECO:0007669"/>
    <property type="project" value="TreeGrafter"/>
</dbReference>
<dbReference type="PROSITE" id="PS51285">
    <property type="entry name" value="AGC_KINASE_CTER"/>
    <property type="match status" value="1"/>
</dbReference>
<keyword evidence="7" id="KW-0067">ATP-binding</keyword>
<feature type="domain" description="AGC-kinase C-terminal" evidence="12">
    <location>
        <begin position="306"/>
        <end position="373"/>
    </location>
</feature>
<dbReference type="Pfam" id="PF00069">
    <property type="entry name" value="Pkinase"/>
    <property type="match status" value="1"/>
</dbReference>
<keyword evidence="4" id="KW-0808">Transferase</keyword>
<reference evidence="13" key="1">
    <citation type="journal article" date="2004" name="Curr. Biol.">
        <title>Genome compaction and stability in microsporidian intracellular parasites.</title>
        <authorList>
            <person name="Slamovits C.H."/>
            <person name="Fast N.M."/>
            <person name="Law J.S."/>
            <person name="Keeling P.J."/>
        </authorList>
    </citation>
    <scope>NUCLEOTIDE SEQUENCE</scope>
</reference>
<dbReference type="InterPro" id="IPR008271">
    <property type="entry name" value="Ser/Thr_kinase_AS"/>
</dbReference>
<evidence type="ECO:0000313" key="13">
    <source>
        <dbReference type="EMBL" id="AAT12343.1"/>
    </source>
</evidence>
<dbReference type="GO" id="GO:0005524">
    <property type="term" value="F:ATP binding"/>
    <property type="evidence" value="ECO:0007669"/>
    <property type="project" value="UniProtKB-KW"/>
</dbReference>
<evidence type="ECO:0000256" key="5">
    <source>
        <dbReference type="ARBA" id="ARBA00022741"/>
    </source>
</evidence>
<evidence type="ECO:0000256" key="9">
    <source>
        <dbReference type="ARBA" id="ARBA00047899"/>
    </source>
</evidence>
<feature type="non-terminal residue" evidence="13">
    <location>
        <position position="514"/>
    </location>
</feature>
<comment type="similarity">
    <text evidence="8">Belongs to the protein kinase superfamily. STE Ser/Thr protein kinase family. COT1 subfamily.</text>
</comment>
<keyword evidence="6 13" id="KW-0418">Kinase</keyword>
<evidence type="ECO:0000256" key="10">
    <source>
        <dbReference type="ARBA" id="ARBA00048679"/>
    </source>
</evidence>
<dbReference type="InterPro" id="IPR011009">
    <property type="entry name" value="Kinase-like_dom_sf"/>
</dbReference>
<dbReference type="GO" id="GO:0004674">
    <property type="term" value="F:protein serine/threonine kinase activity"/>
    <property type="evidence" value="ECO:0007669"/>
    <property type="project" value="UniProtKB-KW"/>
</dbReference>
<comment type="catalytic activity">
    <reaction evidence="9">
        <text>L-threonyl-[protein] + ATP = O-phospho-L-threonyl-[protein] + ADP + H(+)</text>
        <dbReference type="Rhea" id="RHEA:46608"/>
        <dbReference type="Rhea" id="RHEA-COMP:11060"/>
        <dbReference type="Rhea" id="RHEA-COMP:11605"/>
        <dbReference type="ChEBI" id="CHEBI:15378"/>
        <dbReference type="ChEBI" id="CHEBI:30013"/>
        <dbReference type="ChEBI" id="CHEBI:30616"/>
        <dbReference type="ChEBI" id="CHEBI:61977"/>
        <dbReference type="ChEBI" id="CHEBI:456216"/>
        <dbReference type="EC" id="2.7.11.1"/>
    </reaction>
</comment>
<feature type="domain" description="Protein kinase" evidence="11">
    <location>
        <begin position="51"/>
        <end position="305"/>
    </location>
</feature>
<dbReference type="FunFam" id="1.10.510.10:FF:000751">
    <property type="entry name" value="Non-specific serine/threonine protein kinase"/>
    <property type="match status" value="1"/>
</dbReference>
<dbReference type="Gene3D" id="3.30.200.20">
    <property type="entry name" value="Phosphorylase Kinase, domain 1"/>
    <property type="match status" value="1"/>
</dbReference>
<dbReference type="EMBL" id="AY548897">
    <property type="protein sequence ID" value="AAT12343.1"/>
    <property type="molecule type" value="Genomic_DNA"/>
</dbReference>
<keyword evidence="2" id="KW-0723">Serine/threonine-protein kinase</keyword>
<dbReference type="Gene3D" id="1.10.510.10">
    <property type="entry name" value="Transferase(Phosphotransferase) domain 1"/>
    <property type="match status" value="1"/>
</dbReference>
<sequence length="514" mass="58260">MKDWKMINMLMDSAYAVYNELLRGRYQNVSHQLAELARLHKEHGRVCLDDFEIVGLLARGAYGEVFVARRSDAVYAIKRVLKETAVQQPFTALFMAEKELMVDARGSMWLLHAHWTFQDEEAVYYVTDFLPGGDFMGYLVRQECVTEHEVRFYGAEIVAALEELHGLGYVHRDLKPENMLIDAKGHIRLADFGSCARMADGSVRCRATVGTPDYVSPEVLCGTGCEVEYGCEVDLWALGVVLYEMLYEAPPFYSETLQETYERISSIDLRLPAHGSAEFRDLVVRLLCRREERLSLEDVKAHAFFAGTDWESLHRRQSPFVPKVMGDADMSNFERATEGSTLAESECGRGGDAHFLNFVGFTFDPDCLRSWTEGLFSVDRNTYDVREAAVTTRTSLVQNVSVQCVAPRNVPCTDNVAQLRRRLKNAQTCLDAAARGMRELHAALEHAAAESRLLRLDLGDAQSYNTSLVDSLNAVSLENRALKERERSSRVQAYKKELRIKRTEVKEFQQKLEA</sequence>
<dbReference type="GO" id="GO:0005856">
    <property type="term" value="C:cytoskeleton"/>
    <property type="evidence" value="ECO:0007669"/>
    <property type="project" value="TreeGrafter"/>
</dbReference>
<evidence type="ECO:0000256" key="4">
    <source>
        <dbReference type="ARBA" id="ARBA00022679"/>
    </source>
</evidence>
<evidence type="ECO:0000256" key="1">
    <source>
        <dbReference type="ARBA" id="ARBA00012513"/>
    </source>
</evidence>
<keyword evidence="5" id="KW-0547">Nucleotide-binding</keyword>
<dbReference type="PANTHER" id="PTHR22988:SF71">
    <property type="entry name" value="CITRON RHO-INTERACTING KINASE"/>
    <property type="match status" value="1"/>
</dbReference>
<accession>Q6E6E4</accession>
<name>Q6E6E4_ANTLO</name>
<organism evidence="13">
    <name type="scientific">Antonospora locustae</name>
    <name type="common">Microsporidian parasite</name>
    <name type="synonym">Nosema locustae</name>
    <dbReference type="NCBI Taxonomy" id="278021"/>
    <lineage>
        <taxon>Eukaryota</taxon>
        <taxon>Fungi</taxon>
        <taxon>Fungi incertae sedis</taxon>
        <taxon>Microsporidia</taxon>
        <taxon>Antonospora</taxon>
    </lineage>
</organism>
<evidence type="ECO:0000256" key="3">
    <source>
        <dbReference type="ARBA" id="ARBA00022553"/>
    </source>
</evidence>
<comment type="catalytic activity">
    <reaction evidence="10">
        <text>L-seryl-[protein] + ATP = O-phospho-L-seryl-[protein] + ADP + H(+)</text>
        <dbReference type="Rhea" id="RHEA:17989"/>
        <dbReference type="Rhea" id="RHEA-COMP:9863"/>
        <dbReference type="Rhea" id="RHEA-COMP:11604"/>
        <dbReference type="ChEBI" id="CHEBI:15378"/>
        <dbReference type="ChEBI" id="CHEBI:29999"/>
        <dbReference type="ChEBI" id="CHEBI:30616"/>
        <dbReference type="ChEBI" id="CHEBI:83421"/>
        <dbReference type="ChEBI" id="CHEBI:456216"/>
        <dbReference type="EC" id="2.7.11.1"/>
    </reaction>
</comment>
<evidence type="ECO:0000256" key="7">
    <source>
        <dbReference type="ARBA" id="ARBA00022840"/>
    </source>
</evidence>
<dbReference type="PROSITE" id="PS50011">
    <property type="entry name" value="PROTEIN_KINASE_DOM"/>
    <property type="match status" value="1"/>
</dbReference>
<evidence type="ECO:0000256" key="2">
    <source>
        <dbReference type="ARBA" id="ARBA00022527"/>
    </source>
</evidence>
<dbReference type="InterPro" id="IPR000961">
    <property type="entry name" value="AGC-kinase_C"/>
</dbReference>
<evidence type="ECO:0000256" key="8">
    <source>
        <dbReference type="ARBA" id="ARBA00038271"/>
    </source>
</evidence>